<organism evidence="2 3">
    <name type="scientific">Alteromonas salexigens</name>
    <dbReference type="NCBI Taxonomy" id="2982530"/>
    <lineage>
        <taxon>Bacteria</taxon>
        <taxon>Pseudomonadati</taxon>
        <taxon>Pseudomonadota</taxon>
        <taxon>Gammaproteobacteria</taxon>
        <taxon>Alteromonadales</taxon>
        <taxon>Alteromonadaceae</taxon>
        <taxon>Alteromonas/Salinimonas group</taxon>
        <taxon>Alteromonas</taxon>
    </lineage>
</organism>
<dbReference type="Proteomes" id="UP001209257">
    <property type="component" value="Unassembled WGS sequence"/>
</dbReference>
<dbReference type="InterPro" id="IPR051397">
    <property type="entry name" value="Zn-ADH-like_protein"/>
</dbReference>
<keyword evidence="3" id="KW-1185">Reference proteome</keyword>
<name>A0ABT2VVC9_9ALTE</name>
<dbReference type="InterPro" id="IPR011032">
    <property type="entry name" value="GroES-like_sf"/>
</dbReference>
<dbReference type="InterPro" id="IPR020843">
    <property type="entry name" value="ER"/>
</dbReference>
<dbReference type="InterPro" id="IPR013149">
    <property type="entry name" value="ADH-like_C"/>
</dbReference>
<accession>A0ABT2VVC9</accession>
<dbReference type="RefSeq" id="WP_262995847.1">
    <property type="nucleotide sequence ID" value="NZ_JAOTJC010000013.1"/>
</dbReference>
<evidence type="ECO:0000313" key="3">
    <source>
        <dbReference type="Proteomes" id="UP001209257"/>
    </source>
</evidence>
<dbReference type="CDD" id="cd08241">
    <property type="entry name" value="QOR1"/>
    <property type="match status" value="1"/>
</dbReference>
<dbReference type="Pfam" id="PF00107">
    <property type="entry name" value="ADH_zinc_N"/>
    <property type="match status" value="1"/>
</dbReference>
<protein>
    <submittedName>
        <fullName evidence="2">NADPH:quinone oxidoreductase family protein</fullName>
    </submittedName>
</protein>
<comment type="caution">
    <text evidence="2">The sequence shown here is derived from an EMBL/GenBank/DDBJ whole genome shotgun (WGS) entry which is preliminary data.</text>
</comment>
<proteinExistence type="predicted"/>
<dbReference type="InterPro" id="IPR013154">
    <property type="entry name" value="ADH-like_N"/>
</dbReference>
<dbReference type="SUPFAM" id="SSF50129">
    <property type="entry name" value="GroES-like"/>
    <property type="match status" value="1"/>
</dbReference>
<reference evidence="3" key="1">
    <citation type="submission" date="2023-07" db="EMBL/GenBank/DDBJ databases">
        <title>Study on multiphase classification of strain Alteromonas salexigens isolated from the Yellow Sea.</title>
        <authorList>
            <person name="Sun L."/>
        </authorList>
    </citation>
    <scope>NUCLEOTIDE SEQUENCE [LARGE SCALE GENOMIC DNA]</scope>
    <source>
        <strain evidence="3">ASW11-19</strain>
    </source>
</reference>
<dbReference type="SMART" id="SM00829">
    <property type="entry name" value="PKS_ER"/>
    <property type="match status" value="1"/>
</dbReference>
<feature type="domain" description="Enoyl reductase (ER)" evidence="1">
    <location>
        <begin position="10"/>
        <end position="322"/>
    </location>
</feature>
<dbReference type="PANTHER" id="PTHR43677">
    <property type="entry name" value="SHORT-CHAIN DEHYDROGENASE/REDUCTASE"/>
    <property type="match status" value="1"/>
</dbReference>
<dbReference type="EMBL" id="JAOTJC010000013">
    <property type="protein sequence ID" value="MCU7555809.1"/>
    <property type="molecule type" value="Genomic_DNA"/>
</dbReference>
<dbReference type="SUPFAM" id="SSF51735">
    <property type="entry name" value="NAD(P)-binding Rossmann-fold domains"/>
    <property type="match status" value="1"/>
</dbReference>
<dbReference type="Pfam" id="PF08240">
    <property type="entry name" value="ADH_N"/>
    <property type="match status" value="1"/>
</dbReference>
<dbReference type="InterPro" id="IPR036291">
    <property type="entry name" value="NAD(P)-bd_dom_sf"/>
</dbReference>
<gene>
    <name evidence="2" type="ORF">OCL06_14560</name>
</gene>
<dbReference type="Gene3D" id="3.40.50.720">
    <property type="entry name" value="NAD(P)-binding Rossmann-like Domain"/>
    <property type="match status" value="1"/>
</dbReference>
<dbReference type="PANTHER" id="PTHR43677:SF4">
    <property type="entry name" value="QUINONE OXIDOREDUCTASE-LIKE PROTEIN 2"/>
    <property type="match status" value="1"/>
</dbReference>
<sequence>MKAIVCNEFGPVEGLVYQDIETPVPSQAEVVITVRACGVNFPDGLLVQGLYQMQPDFPFVPGNEVAGVVSKTGEGVTHLQPGQRVIALTQLGGYAEQVCVPATHVMPLPDGIPMQEGAALVTAHATAHHALKQRARLQPGETLVVTGAAGGTGLAAVQIGKQMGARVIAVCSTDEKLALAKAHGADLLINYQKRDLKEAIKEETAGKGADVIYECVGGDTFHACSRSMAWQGRLLVVGFASGEIPKLPVNLALVKGYAVVGVFWGAFTQHDPQGFSANMQELLSWYKDGKVKVVVDEALPLADAARALSKVMDRQVKGKMVLVPDISEG</sequence>
<dbReference type="Gene3D" id="3.90.180.10">
    <property type="entry name" value="Medium-chain alcohol dehydrogenases, catalytic domain"/>
    <property type="match status" value="1"/>
</dbReference>
<evidence type="ECO:0000259" key="1">
    <source>
        <dbReference type="SMART" id="SM00829"/>
    </source>
</evidence>
<evidence type="ECO:0000313" key="2">
    <source>
        <dbReference type="EMBL" id="MCU7555809.1"/>
    </source>
</evidence>